<feature type="compositionally biased region" description="Low complexity" evidence="1">
    <location>
        <begin position="19"/>
        <end position="38"/>
    </location>
</feature>
<dbReference type="GO" id="GO:0045202">
    <property type="term" value="C:synapse"/>
    <property type="evidence" value="ECO:0007669"/>
    <property type="project" value="GOC"/>
</dbReference>
<feature type="compositionally biased region" description="Basic and acidic residues" evidence="1">
    <location>
        <begin position="72"/>
        <end position="93"/>
    </location>
</feature>
<feature type="region of interest" description="Disordered" evidence="1">
    <location>
        <begin position="960"/>
        <end position="980"/>
    </location>
</feature>
<dbReference type="OMA" id="NSHINAD"/>
<feature type="compositionally biased region" description="Basic and acidic residues" evidence="1">
    <location>
        <begin position="853"/>
        <end position="870"/>
    </location>
</feature>
<feature type="region of interest" description="Disordered" evidence="1">
    <location>
        <begin position="348"/>
        <end position="462"/>
    </location>
</feature>
<protein>
    <recommendedName>
        <fullName evidence="2">RIMB1/RIM3A-C-like N-terminal domain-containing protein</fullName>
    </recommendedName>
</protein>
<feature type="compositionally biased region" description="Low complexity" evidence="1">
    <location>
        <begin position="119"/>
        <end position="129"/>
    </location>
</feature>
<evidence type="ECO:0000259" key="2">
    <source>
        <dbReference type="Pfam" id="PF25566"/>
    </source>
</evidence>
<evidence type="ECO:0000313" key="4">
    <source>
        <dbReference type="Proteomes" id="UP000887568"/>
    </source>
</evidence>
<keyword evidence="4" id="KW-1185">Reference proteome</keyword>
<proteinExistence type="predicted"/>
<feature type="region of interest" description="Disordered" evidence="1">
    <location>
        <begin position="772"/>
        <end position="871"/>
    </location>
</feature>
<feature type="compositionally biased region" description="Polar residues" evidence="1">
    <location>
        <begin position="230"/>
        <end position="244"/>
    </location>
</feature>
<dbReference type="Proteomes" id="UP000887568">
    <property type="component" value="Unplaced"/>
</dbReference>
<accession>A0A913ZTD7</accession>
<feature type="domain" description="RIMB1/RIM3A-C-like N-terminal" evidence="2">
    <location>
        <begin position="863"/>
        <end position="963"/>
    </location>
</feature>
<feature type="region of interest" description="Disordered" evidence="1">
    <location>
        <begin position="702"/>
        <end position="742"/>
    </location>
</feature>
<name>A0A913ZTD7_PATMI</name>
<feature type="compositionally biased region" description="Basic and acidic residues" evidence="1">
    <location>
        <begin position="405"/>
        <end position="419"/>
    </location>
</feature>
<feature type="compositionally biased region" description="Low complexity" evidence="1">
    <location>
        <begin position="184"/>
        <end position="195"/>
    </location>
</feature>
<feature type="compositionally biased region" description="Basic and acidic residues" evidence="1">
    <location>
        <begin position="781"/>
        <end position="797"/>
    </location>
</feature>
<evidence type="ECO:0000313" key="3">
    <source>
        <dbReference type="EnsemblMetazoa" id="XP_038054867.1"/>
    </source>
</evidence>
<feature type="compositionally biased region" description="Basic and acidic residues" evidence="1">
    <location>
        <begin position="370"/>
        <end position="384"/>
    </location>
</feature>
<dbReference type="GO" id="GO:0007274">
    <property type="term" value="P:neuromuscular synaptic transmission"/>
    <property type="evidence" value="ECO:0007669"/>
    <property type="project" value="TreeGrafter"/>
</dbReference>
<dbReference type="Pfam" id="PF25566">
    <property type="entry name" value="RIMB1_N"/>
    <property type="match status" value="1"/>
</dbReference>
<sequence length="1019" mass="108862">MSSNDGTVLGKPPVGTPGGRNRTPSTTPRSSASTPRQTASSTGRAASVTRNSNRAAVPGQAAKSARSATVTKDTEATLRRKIERLKSELDTKKSKPIWGAGDAKSVPTNRALSKPLIRSNSKNSLSKSLGFEGSALGSKDSAKVGTPPDSQPKASTARRSVGSMPDSRLTKTLPVGSSGSGGNAKARAAPVAAPRGLSRINSKPELKKGSGSTPEAQKTTDSGQEHLESPPSSSGTSLKRTNTYLVKKRQPGVSPRIPTIHASPKAENIKTAVVVDNTSPKLGRKSVDNTSEDPKGILLPSLDDENPHERAAEVKEKLQSEYPAVNYEIENRGEMNQDDELGENFSEDEIEGVAQQPGELTLTNENQQLETKEDACIHQTKSLEGETDAIQEDGPIVNEDMNIQKVEDSLQHGAPRVELEDGNSSDGLNKPQNSQVGDDQQKQEATTQGEAEREELEQVVASQQQEITTLKKENEQLLDPDEQFALSLAPYIAETSVTPCVTPRDITPSPLPPPSESSDTPDRAHFLLGSGFPAPGFVEGSVSGFATLDEDQRNVDTPPPPLALDIGDTHISLLDSDIESNQSLAPISVEGSVTGFEALSDDQSSIDTVPNTTVAKDLSPPLPQVTFDVPIATFISPAESPPPLPSTFAESSVTSSEPNAVQTNFAETLNLLSTDIVVSMPPPPSFQDNEDVTITPFDECVENARQPWPPSGDGSVVGSVTPCVSPPPESADSSGANGGGSLLQVSAIPVESLAAGESDFLDDIAPLSAPQFDTVSLTASDPRENENEPSPDQREHMPSSSNTEGEHPTDLGTGDRSVTVSDTGTGHHVDTGSQHEDGAAMSMDAPQQHGTRQKVEELQLERKPTEERIDKLKKRNIELSVMAKRLEEKAKQIQKQKRADTSPTLQNGSSSPVQPTSPNSKPATDADFYKRLLARQRAQYLAENAQKLLVKERQIQGLKEELGRQKSVSPEPGIENSHINADKMQLEQIIKGNVKEQLRLQRQIQLASSTTDAESQEEG</sequence>
<reference evidence="3" key="1">
    <citation type="submission" date="2022-11" db="UniProtKB">
        <authorList>
            <consortium name="EnsemblMetazoa"/>
        </authorList>
    </citation>
    <scope>IDENTIFICATION</scope>
</reference>
<dbReference type="RefSeq" id="XP_038054867.1">
    <property type="nucleotide sequence ID" value="XM_038198939.1"/>
</dbReference>
<dbReference type="GeneID" id="119727046"/>
<dbReference type="EnsemblMetazoa" id="XM_038198939.1">
    <property type="protein sequence ID" value="XP_038054867.1"/>
    <property type="gene ID" value="LOC119727046"/>
</dbReference>
<feature type="compositionally biased region" description="Polar residues" evidence="1">
    <location>
        <begin position="210"/>
        <end position="222"/>
    </location>
</feature>
<feature type="region of interest" description="Disordered" evidence="1">
    <location>
        <begin position="888"/>
        <end position="927"/>
    </location>
</feature>
<dbReference type="AlphaFoldDB" id="A0A913ZTD7"/>
<feature type="region of interest" description="Disordered" evidence="1">
    <location>
        <begin position="497"/>
        <end position="531"/>
    </location>
</feature>
<feature type="compositionally biased region" description="Polar residues" evidence="1">
    <location>
        <begin position="422"/>
        <end position="449"/>
    </location>
</feature>
<dbReference type="PANTHER" id="PTHR14234">
    <property type="entry name" value="RIM BINDING PROTEIN-RELATED"/>
    <property type="match status" value="1"/>
</dbReference>
<feature type="region of interest" description="Disordered" evidence="1">
    <location>
        <begin position="1"/>
        <end position="264"/>
    </location>
</feature>
<dbReference type="OrthoDB" id="4158657at2759"/>
<dbReference type="PANTHER" id="PTHR14234:SF19">
    <property type="entry name" value="RIM-BINDING PROTEIN, ISOFORM F"/>
    <property type="match status" value="1"/>
</dbReference>
<feature type="region of interest" description="Disordered" evidence="1">
    <location>
        <begin position="280"/>
        <end position="308"/>
    </location>
</feature>
<feature type="compositionally biased region" description="Polar residues" evidence="1">
    <location>
        <begin position="901"/>
        <end position="922"/>
    </location>
</feature>
<feature type="compositionally biased region" description="Polar residues" evidence="1">
    <location>
        <begin position="39"/>
        <end position="54"/>
    </location>
</feature>
<evidence type="ECO:0000256" key="1">
    <source>
        <dbReference type="SAM" id="MobiDB-lite"/>
    </source>
</evidence>
<dbReference type="InterPro" id="IPR057950">
    <property type="entry name" value="RIMB1/RIM3A-C-like_N"/>
</dbReference>
<organism evidence="3 4">
    <name type="scientific">Patiria miniata</name>
    <name type="common">Bat star</name>
    <name type="synonym">Asterina miniata</name>
    <dbReference type="NCBI Taxonomy" id="46514"/>
    <lineage>
        <taxon>Eukaryota</taxon>
        <taxon>Metazoa</taxon>
        <taxon>Echinodermata</taxon>
        <taxon>Eleutherozoa</taxon>
        <taxon>Asterozoa</taxon>
        <taxon>Asteroidea</taxon>
        <taxon>Valvatacea</taxon>
        <taxon>Valvatida</taxon>
        <taxon>Asterinidae</taxon>
        <taxon>Patiria</taxon>
    </lineage>
</organism>
<dbReference type="InterPro" id="IPR040325">
    <property type="entry name" value="RIMBP1/2/3"/>
</dbReference>
<feature type="compositionally biased region" description="Basic and acidic residues" evidence="1">
    <location>
        <begin position="825"/>
        <end position="838"/>
    </location>
</feature>